<keyword evidence="2 5" id="KW-0132">Cell division</keyword>
<proteinExistence type="inferred from homology"/>
<dbReference type="PANTHER" id="PTHR32432:SF4">
    <property type="entry name" value="CELL DIVISION PROTEIN FTSA"/>
    <property type="match status" value="1"/>
</dbReference>
<dbReference type="Gene3D" id="3.30.1490.110">
    <property type="match status" value="1"/>
</dbReference>
<evidence type="ECO:0000256" key="6">
    <source>
        <dbReference type="PIRNR" id="PIRNR003101"/>
    </source>
</evidence>
<comment type="subcellular location">
    <subcellularLocation>
        <location evidence="5">Cell membrane</location>
        <topology evidence="5">Peripheral membrane protein</topology>
        <orientation evidence="5">Cytoplasmic side</orientation>
    </subcellularLocation>
    <text evidence="5">Localizes to the Z ring in an FtsZ-dependent manner. Targeted to the membrane through a conserved C-terminal amphipathic helix.</text>
</comment>
<keyword evidence="4 5" id="KW-0131">Cell cycle</keyword>
<evidence type="ECO:0000256" key="1">
    <source>
        <dbReference type="ARBA" id="ARBA00022475"/>
    </source>
</evidence>
<keyword evidence="1 5" id="KW-1003">Cell membrane</keyword>
<dbReference type="Pfam" id="PF14450">
    <property type="entry name" value="FtsA"/>
    <property type="match status" value="1"/>
</dbReference>
<sequence length="408" mass="44196">MRSRIITAIDIGSSSIKLLSVAQKLKDQNFEVLSLRQGLSAGIRKGVVIDISKASKAVAEIVRKAEQDCNQRIEMVYANIGGAHLSSNSSHGLVSVSRADRKISEEDIDRVLQAAQTFSLSSNKEIIDVYPREYAVDGQGGIKEPLGMEGVRLESDVLVLCGFSPYLKNSSQAIANSGFHLQGLIPSAMASSRAVLNDREKELGVCVLDIGAGSTDMSVFEEGGLIHVAVFPVGSANITNDIAICLKTDINAAEKIKLEFGSCKKFGESEQKGKKSEKKILLEGEDGLFFSKKILSNIIEARVSEIFEFANKELKKISKFGMLPAGIVLTGGGAKLPGIKELAKEEFKLPCRIGFPEEFFSAQQDPCFSTVCGLALEADEASGPRDNWQGIKEGVGNKIRKFFRIFIP</sequence>
<dbReference type="AlphaFoldDB" id="A0A1G2E3A5"/>
<dbReference type="SUPFAM" id="SSF53067">
    <property type="entry name" value="Actin-like ATPase domain"/>
    <property type="match status" value="2"/>
</dbReference>
<dbReference type="EMBL" id="MHLZ01000024">
    <property type="protein sequence ID" value="OGZ19731.1"/>
    <property type="molecule type" value="Genomic_DNA"/>
</dbReference>
<dbReference type="GO" id="GO:0032153">
    <property type="term" value="C:cell division site"/>
    <property type="evidence" value="ECO:0007669"/>
    <property type="project" value="UniProtKB-UniRule"/>
</dbReference>
<dbReference type="Pfam" id="PF02491">
    <property type="entry name" value="SHS2_FTSA"/>
    <property type="match status" value="1"/>
</dbReference>
<evidence type="ECO:0000259" key="7">
    <source>
        <dbReference type="SMART" id="SM00842"/>
    </source>
</evidence>
<dbReference type="SMART" id="SM00842">
    <property type="entry name" value="FtsA"/>
    <property type="match status" value="1"/>
</dbReference>
<comment type="function">
    <text evidence="5 6">Cell division protein that is involved in the assembly of the Z ring. May serve as a membrane anchor for the Z ring.</text>
</comment>
<dbReference type="GO" id="GO:0009898">
    <property type="term" value="C:cytoplasmic side of plasma membrane"/>
    <property type="evidence" value="ECO:0007669"/>
    <property type="project" value="UniProtKB-UniRule"/>
</dbReference>
<comment type="subunit">
    <text evidence="5">Self-interacts. Interacts with FtsZ.</text>
</comment>
<dbReference type="Proteomes" id="UP000177360">
    <property type="component" value="Unassembled WGS sequence"/>
</dbReference>
<dbReference type="NCBIfam" id="TIGR01174">
    <property type="entry name" value="ftsA"/>
    <property type="match status" value="1"/>
</dbReference>
<evidence type="ECO:0000313" key="9">
    <source>
        <dbReference type="Proteomes" id="UP000177360"/>
    </source>
</evidence>
<comment type="similarity">
    <text evidence="5 6">Belongs to the FtsA/MreB family.</text>
</comment>
<dbReference type="InterPro" id="IPR003494">
    <property type="entry name" value="SHS2_FtsA"/>
</dbReference>
<evidence type="ECO:0000256" key="5">
    <source>
        <dbReference type="HAMAP-Rule" id="MF_02033"/>
    </source>
</evidence>
<evidence type="ECO:0000256" key="4">
    <source>
        <dbReference type="ARBA" id="ARBA00023306"/>
    </source>
</evidence>
<feature type="domain" description="SHS2" evidence="7">
    <location>
        <begin position="6"/>
        <end position="195"/>
    </location>
</feature>
<name>A0A1G2E3A5_9BACT</name>
<keyword evidence="3 5" id="KW-0472">Membrane</keyword>
<dbReference type="PANTHER" id="PTHR32432">
    <property type="entry name" value="CELL DIVISION PROTEIN FTSA-RELATED"/>
    <property type="match status" value="1"/>
</dbReference>
<organism evidence="8 9">
    <name type="scientific">Candidatus Nealsonbacteria bacterium RIFCSPHIGHO2_01_FULL_38_55</name>
    <dbReference type="NCBI Taxonomy" id="1801664"/>
    <lineage>
        <taxon>Bacteria</taxon>
        <taxon>Candidatus Nealsoniibacteriota</taxon>
    </lineage>
</organism>
<evidence type="ECO:0000313" key="8">
    <source>
        <dbReference type="EMBL" id="OGZ19731.1"/>
    </source>
</evidence>
<dbReference type="Gene3D" id="3.30.420.40">
    <property type="match status" value="2"/>
</dbReference>
<dbReference type="InterPro" id="IPR043129">
    <property type="entry name" value="ATPase_NBD"/>
</dbReference>
<dbReference type="CDD" id="cd24048">
    <property type="entry name" value="ASKHA_NBD_FtsA"/>
    <property type="match status" value="1"/>
</dbReference>
<protein>
    <recommendedName>
        <fullName evidence="5 6">Cell division protein FtsA</fullName>
    </recommendedName>
</protein>
<dbReference type="HAMAP" id="MF_02033">
    <property type="entry name" value="FtsA"/>
    <property type="match status" value="1"/>
</dbReference>
<gene>
    <name evidence="5" type="primary">ftsA</name>
    <name evidence="8" type="ORF">A2626_00495</name>
</gene>
<dbReference type="GO" id="GO:0043093">
    <property type="term" value="P:FtsZ-dependent cytokinesis"/>
    <property type="evidence" value="ECO:0007669"/>
    <property type="project" value="UniProtKB-UniRule"/>
</dbReference>
<dbReference type="PIRSF" id="PIRSF003101">
    <property type="entry name" value="FtsA"/>
    <property type="match status" value="1"/>
</dbReference>
<accession>A0A1G2E3A5</accession>
<comment type="caution">
    <text evidence="8">The sequence shown here is derived from an EMBL/GenBank/DDBJ whole genome shotgun (WGS) entry which is preliminary data.</text>
</comment>
<evidence type="ECO:0000256" key="3">
    <source>
        <dbReference type="ARBA" id="ARBA00023136"/>
    </source>
</evidence>
<evidence type="ECO:0000256" key="2">
    <source>
        <dbReference type="ARBA" id="ARBA00022618"/>
    </source>
</evidence>
<dbReference type="InterPro" id="IPR020823">
    <property type="entry name" value="Cell_div_FtsA"/>
</dbReference>
<reference evidence="8 9" key="1">
    <citation type="journal article" date="2016" name="Nat. Commun.">
        <title>Thousands of microbial genomes shed light on interconnected biogeochemical processes in an aquifer system.</title>
        <authorList>
            <person name="Anantharaman K."/>
            <person name="Brown C.T."/>
            <person name="Hug L.A."/>
            <person name="Sharon I."/>
            <person name="Castelle C.J."/>
            <person name="Probst A.J."/>
            <person name="Thomas B.C."/>
            <person name="Singh A."/>
            <person name="Wilkins M.J."/>
            <person name="Karaoz U."/>
            <person name="Brodie E.L."/>
            <person name="Williams K.H."/>
            <person name="Hubbard S.S."/>
            <person name="Banfield J.F."/>
        </authorList>
    </citation>
    <scope>NUCLEOTIDE SEQUENCE [LARGE SCALE GENOMIC DNA]</scope>
</reference>
<dbReference type="InterPro" id="IPR050696">
    <property type="entry name" value="FtsA/MreB"/>
</dbReference>